<dbReference type="PROSITE" id="PS50994">
    <property type="entry name" value="INTEGRASE"/>
    <property type="match status" value="1"/>
</dbReference>
<comment type="caution">
    <text evidence="2">The sequence shown here is derived from an EMBL/GenBank/DDBJ whole genome shotgun (WGS) entry which is preliminary data.</text>
</comment>
<dbReference type="RefSeq" id="WP_187016064.1">
    <property type="nucleotide sequence ID" value="NZ_JACOQI010000024.1"/>
</dbReference>
<dbReference type="Pfam" id="PF02914">
    <property type="entry name" value="DDE_2"/>
    <property type="match status" value="1"/>
</dbReference>
<dbReference type="AlphaFoldDB" id="A0A923S8M0"/>
<dbReference type="InterPro" id="IPR001584">
    <property type="entry name" value="Integrase_cat-core"/>
</dbReference>
<protein>
    <submittedName>
        <fullName evidence="2">Mu transposase C-terminal domain-containing protein</fullName>
    </submittedName>
</protein>
<name>A0A923S8M0_9FIRM</name>
<gene>
    <name evidence="2" type="ORF">H8Z83_16405</name>
</gene>
<dbReference type="GO" id="GO:0006313">
    <property type="term" value="P:DNA transposition"/>
    <property type="evidence" value="ECO:0007669"/>
    <property type="project" value="InterPro"/>
</dbReference>
<dbReference type="InterPro" id="IPR036397">
    <property type="entry name" value="RNaseH_sf"/>
</dbReference>
<feature type="domain" description="Integrase catalytic" evidence="1">
    <location>
        <begin position="286"/>
        <end position="502"/>
    </location>
</feature>
<dbReference type="GO" id="GO:0003677">
    <property type="term" value="F:DNA binding"/>
    <property type="evidence" value="ECO:0007669"/>
    <property type="project" value="InterPro"/>
</dbReference>
<dbReference type="InterPro" id="IPR009004">
    <property type="entry name" value="Transposase_Mu_C"/>
</dbReference>
<organism evidence="2 3">
    <name type="scientific">Dysosmobacter segnis</name>
    <dbReference type="NCBI Taxonomy" id="2763042"/>
    <lineage>
        <taxon>Bacteria</taxon>
        <taxon>Bacillati</taxon>
        <taxon>Bacillota</taxon>
        <taxon>Clostridia</taxon>
        <taxon>Eubacteriales</taxon>
        <taxon>Oscillospiraceae</taxon>
        <taxon>Dysosmobacter</taxon>
    </lineage>
</organism>
<dbReference type="Proteomes" id="UP000620327">
    <property type="component" value="Unassembled WGS sequence"/>
</dbReference>
<dbReference type="Gene3D" id="2.30.30.130">
    <property type="entry name" value="Transposase, Mu, C-terminal"/>
    <property type="match status" value="1"/>
</dbReference>
<evidence type="ECO:0000313" key="3">
    <source>
        <dbReference type="Proteomes" id="UP000620327"/>
    </source>
</evidence>
<accession>A0A923S8M0</accession>
<evidence type="ECO:0000259" key="1">
    <source>
        <dbReference type="PROSITE" id="PS50994"/>
    </source>
</evidence>
<dbReference type="EMBL" id="JACOQI010000024">
    <property type="protein sequence ID" value="MBC5771875.1"/>
    <property type="molecule type" value="Genomic_DNA"/>
</dbReference>
<dbReference type="InterPro" id="IPR004189">
    <property type="entry name" value="Phage_Mu_transposase"/>
</dbReference>
<keyword evidence="3" id="KW-1185">Reference proteome</keyword>
<sequence length="691" mass="79563">MPDVFITLEEAAAFESVSYKTLTQRIYRNPQQYKTKSQAREGGGKDQVLISTSSLSAKARKAWRAAQKVEGSEVIIDKRAQEAVPWYVTADLNQYTEANKKRFYEAVELAARVQDFIDYDGPDRTGYAERYALGLGISPQSLYRYMKNVLEANAWALKLEKEDGKSRDYFRALALCRKPKETGTFPSLTDEQKAIIENIWFDKRFAANLGTIEMLYERFELEAERREWEEYPSIKTVARYIKFLMGQRGAESARFLAANGTREWKNKRMMKGKRDATSLQVMEYVVGDEHTFDFWVQWTAPNGKIKAVRPKLVAWLDMRSRAIIGDVACVNANSQTLKESLVKMIYSNPGGVPHILHVDNGKDYTAKAMTGQNRKHRKIDLDFAFDSETVGFYQSIGIQEVGRSLPYQPWDKPIERFFSTVCSKFSKWFESYTGTLTGSKTYAKRQKDIDQMLERGELLTMEEFFEVWTEWKNTKYHTRKHRGLSDAGEKWVTPIEMFENGPRYEKAAPPREYAAMLLMKAATARVTNQGINKFGTLYTDTELAYYVNQKVNIKWDIDDVTKLYVYDMDGKKICEAVSAELLAFGPHCSQAALEKHLRDQKRNEREVREYLEERVRPYELRLEDGARPSDAVGMIDLTIKATPSQKLVSLPKDRMFRSEQASKASRKKVTDDTFLNAKGDKALSLLRAMNE</sequence>
<dbReference type="GO" id="GO:0004803">
    <property type="term" value="F:transposase activity"/>
    <property type="evidence" value="ECO:0007669"/>
    <property type="project" value="InterPro"/>
</dbReference>
<dbReference type="GO" id="GO:0015074">
    <property type="term" value="P:DNA integration"/>
    <property type="evidence" value="ECO:0007669"/>
    <property type="project" value="InterPro"/>
</dbReference>
<dbReference type="SUPFAM" id="SSF50610">
    <property type="entry name" value="mu transposase, C-terminal domain"/>
    <property type="match status" value="1"/>
</dbReference>
<proteinExistence type="predicted"/>
<dbReference type="InterPro" id="IPR012337">
    <property type="entry name" value="RNaseH-like_sf"/>
</dbReference>
<evidence type="ECO:0000313" key="2">
    <source>
        <dbReference type="EMBL" id="MBC5771875.1"/>
    </source>
</evidence>
<dbReference type="InterPro" id="IPR015378">
    <property type="entry name" value="Transposase-like_Mu_C"/>
</dbReference>
<dbReference type="SUPFAM" id="SSF53098">
    <property type="entry name" value="Ribonuclease H-like"/>
    <property type="match status" value="1"/>
</dbReference>
<reference evidence="2" key="1">
    <citation type="submission" date="2020-08" db="EMBL/GenBank/DDBJ databases">
        <title>Genome public.</title>
        <authorList>
            <person name="Liu C."/>
            <person name="Sun Q."/>
        </authorList>
    </citation>
    <scope>NUCLEOTIDE SEQUENCE</scope>
    <source>
        <strain evidence="2">BX15</strain>
    </source>
</reference>
<dbReference type="Gene3D" id="3.30.420.10">
    <property type="entry name" value="Ribonuclease H-like superfamily/Ribonuclease H"/>
    <property type="match status" value="1"/>
</dbReference>
<dbReference type="Pfam" id="PF09299">
    <property type="entry name" value="Mu-transpos_C"/>
    <property type="match status" value="1"/>
</dbReference>